<sequence>KKSTIPNLPDLESFFDQLYKDINKINRREDYSTYIATTQANARAIREKILKYLMVRRTRTDIVKYFSKDLENQGLKFPKVAKPEPLYYLLDDKENDIFEKTVELIANNLSYARYKPMTYYTGEYTKSALQGQINLGLFMKILLVKRLESSFFAFKNSVDRFLKTYNIFIEAFKEGHVYTSKAHSNKVLEYLDKDDDESIQKLVEQDKAEEYDSKDFLEELLLDLEKDRKILDRIKELWKDVNRDPK</sequence>
<accession>A0A383BE66</accession>
<feature type="non-terminal residue" evidence="1">
    <location>
        <position position="1"/>
    </location>
</feature>
<gene>
    <name evidence="1" type="ORF">METZ01_LOCUS470944</name>
</gene>
<name>A0A383BE66_9ZZZZ</name>
<evidence type="ECO:0000313" key="1">
    <source>
        <dbReference type="EMBL" id="SVE18090.1"/>
    </source>
</evidence>
<proteinExistence type="predicted"/>
<protein>
    <submittedName>
        <fullName evidence="1">Uncharacterized protein</fullName>
    </submittedName>
</protein>
<reference evidence="1" key="1">
    <citation type="submission" date="2018-05" db="EMBL/GenBank/DDBJ databases">
        <authorList>
            <person name="Lanie J.A."/>
            <person name="Ng W.-L."/>
            <person name="Kazmierczak K.M."/>
            <person name="Andrzejewski T.M."/>
            <person name="Davidsen T.M."/>
            <person name="Wayne K.J."/>
            <person name="Tettelin H."/>
            <person name="Glass J.I."/>
            <person name="Rusch D."/>
            <person name="Podicherti R."/>
            <person name="Tsui H.-C.T."/>
            <person name="Winkler M.E."/>
        </authorList>
    </citation>
    <scope>NUCLEOTIDE SEQUENCE</scope>
</reference>
<dbReference type="EMBL" id="UINC01199589">
    <property type="protein sequence ID" value="SVE18090.1"/>
    <property type="molecule type" value="Genomic_DNA"/>
</dbReference>
<organism evidence="1">
    <name type="scientific">marine metagenome</name>
    <dbReference type="NCBI Taxonomy" id="408172"/>
    <lineage>
        <taxon>unclassified sequences</taxon>
        <taxon>metagenomes</taxon>
        <taxon>ecological metagenomes</taxon>
    </lineage>
</organism>
<feature type="non-terminal residue" evidence="1">
    <location>
        <position position="246"/>
    </location>
</feature>
<dbReference type="AlphaFoldDB" id="A0A383BE66"/>